<dbReference type="Proteomes" id="UP000838756">
    <property type="component" value="Unassembled WGS sequence"/>
</dbReference>
<dbReference type="EMBL" id="CAKXAJ010025012">
    <property type="protein sequence ID" value="CAH2233866.1"/>
    <property type="molecule type" value="Genomic_DNA"/>
</dbReference>
<accession>A0A8S4RA86</accession>
<sequence>MEEEEDRSFVGSYKFHGFVQHVSSGSLRLSTSLGVNQRCAYQCGAAIPAIWAHNVHPFSELCAQIASRQLRYLSYVGNSGSSTDLLIYD</sequence>
<evidence type="ECO:0000313" key="2">
    <source>
        <dbReference type="Proteomes" id="UP000838756"/>
    </source>
</evidence>
<reference evidence="1" key="1">
    <citation type="submission" date="2022-03" db="EMBL/GenBank/DDBJ databases">
        <authorList>
            <person name="Lindestad O."/>
        </authorList>
    </citation>
    <scope>NUCLEOTIDE SEQUENCE</scope>
</reference>
<organism evidence="1 2">
    <name type="scientific">Pararge aegeria aegeria</name>
    <dbReference type="NCBI Taxonomy" id="348720"/>
    <lineage>
        <taxon>Eukaryota</taxon>
        <taxon>Metazoa</taxon>
        <taxon>Ecdysozoa</taxon>
        <taxon>Arthropoda</taxon>
        <taxon>Hexapoda</taxon>
        <taxon>Insecta</taxon>
        <taxon>Pterygota</taxon>
        <taxon>Neoptera</taxon>
        <taxon>Endopterygota</taxon>
        <taxon>Lepidoptera</taxon>
        <taxon>Glossata</taxon>
        <taxon>Ditrysia</taxon>
        <taxon>Papilionoidea</taxon>
        <taxon>Nymphalidae</taxon>
        <taxon>Satyrinae</taxon>
        <taxon>Satyrini</taxon>
        <taxon>Parargina</taxon>
        <taxon>Pararge</taxon>
    </lineage>
</organism>
<dbReference type="AlphaFoldDB" id="A0A8S4RA86"/>
<keyword evidence="2" id="KW-1185">Reference proteome</keyword>
<evidence type="ECO:0000313" key="1">
    <source>
        <dbReference type="EMBL" id="CAH2233866.1"/>
    </source>
</evidence>
<gene>
    <name evidence="1" type="primary">jg18650</name>
    <name evidence="1" type="ORF">PAEG_LOCUS11788</name>
</gene>
<comment type="caution">
    <text evidence="1">The sequence shown here is derived from an EMBL/GenBank/DDBJ whole genome shotgun (WGS) entry which is preliminary data.</text>
</comment>
<proteinExistence type="predicted"/>
<name>A0A8S4RA86_9NEOP</name>
<protein>
    <submittedName>
        <fullName evidence="1">Jg18650 protein</fullName>
    </submittedName>
</protein>